<evidence type="ECO:0000256" key="4">
    <source>
        <dbReference type="RuleBase" id="RU000363"/>
    </source>
</evidence>
<feature type="region of interest" description="Disordered" evidence="5">
    <location>
        <begin position="367"/>
        <end position="388"/>
    </location>
</feature>
<dbReference type="Proteomes" id="UP000076584">
    <property type="component" value="Unassembled WGS sequence"/>
</dbReference>
<evidence type="ECO:0000256" key="3">
    <source>
        <dbReference type="ARBA" id="ARBA00023002"/>
    </source>
</evidence>
<keyword evidence="3" id="KW-0560">Oxidoreductase</keyword>
<dbReference type="EMBL" id="LFIW01002504">
    <property type="protein sequence ID" value="KZL68569.1"/>
    <property type="molecule type" value="Genomic_DNA"/>
</dbReference>
<keyword evidence="8" id="KW-1185">Reference proteome</keyword>
<dbReference type="PANTHER" id="PTHR42760">
    <property type="entry name" value="SHORT-CHAIN DEHYDROGENASES/REDUCTASES FAMILY MEMBER"/>
    <property type="match status" value="1"/>
</dbReference>
<evidence type="ECO:0000256" key="2">
    <source>
        <dbReference type="ARBA" id="ARBA00022857"/>
    </source>
</evidence>
<dbReference type="PRINTS" id="PR00080">
    <property type="entry name" value="SDRFAMILY"/>
</dbReference>
<evidence type="ECO:0000256" key="5">
    <source>
        <dbReference type="SAM" id="MobiDB-lite"/>
    </source>
</evidence>
<dbReference type="InterPro" id="IPR019191">
    <property type="entry name" value="Essential_protein_Yae1_N"/>
</dbReference>
<dbReference type="Gene3D" id="3.40.50.720">
    <property type="entry name" value="NAD(P)-binding Rossmann-like Domain"/>
    <property type="match status" value="1"/>
</dbReference>
<dbReference type="SUPFAM" id="SSF51735">
    <property type="entry name" value="NAD(P)-binding Rossmann-fold domains"/>
    <property type="match status" value="1"/>
</dbReference>
<feature type="compositionally biased region" description="Polar residues" evidence="5">
    <location>
        <begin position="369"/>
        <end position="388"/>
    </location>
</feature>
<dbReference type="InterPro" id="IPR020904">
    <property type="entry name" value="Sc_DH/Rdtase_CS"/>
</dbReference>
<dbReference type="AlphaFoldDB" id="A0A166QZZ8"/>
<dbReference type="STRING" id="1573173.A0A166QZZ8"/>
<dbReference type="CDD" id="cd05233">
    <property type="entry name" value="SDR_c"/>
    <property type="match status" value="1"/>
</dbReference>
<dbReference type="SMART" id="SM00822">
    <property type="entry name" value="PKS_KR"/>
    <property type="match status" value="1"/>
</dbReference>
<dbReference type="PRINTS" id="PR00081">
    <property type="entry name" value="GDHRDH"/>
</dbReference>
<accession>A0A166QZZ8</accession>
<protein>
    <submittedName>
        <fullName evidence="7">Short-chain dehydrogenase</fullName>
    </submittedName>
</protein>
<evidence type="ECO:0000259" key="6">
    <source>
        <dbReference type="SMART" id="SM00822"/>
    </source>
</evidence>
<reference evidence="7 8" key="1">
    <citation type="submission" date="2015-06" db="EMBL/GenBank/DDBJ databases">
        <title>Survival trade-offs in plant roots during colonization by closely related pathogenic and mutualistic fungi.</title>
        <authorList>
            <person name="Hacquard S."/>
            <person name="Kracher B."/>
            <person name="Hiruma K."/>
            <person name="Weinman A."/>
            <person name="Muench P."/>
            <person name="Garrido Oter R."/>
            <person name="Ver Loren van Themaat E."/>
            <person name="Dallerey J.-F."/>
            <person name="Damm U."/>
            <person name="Henrissat B."/>
            <person name="Lespinet O."/>
            <person name="Thon M."/>
            <person name="Kemen E."/>
            <person name="McHardy A.C."/>
            <person name="Schulze-Lefert P."/>
            <person name="O'Connell R.J."/>
        </authorList>
    </citation>
    <scope>NUCLEOTIDE SEQUENCE [LARGE SCALE GENOMIC DNA]</scope>
    <source>
        <strain evidence="7 8">MAFF 238704</strain>
    </source>
</reference>
<dbReference type="GO" id="GO:0048038">
    <property type="term" value="F:quinone binding"/>
    <property type="evidence" value="ECO:0007669"/>
    <property type="project" value="TreeGrafter"/>
</dbReference>
<dbReference type="PANTHER" id="PTHR42760:SF111">
    <property type="entry name" value="3-OXOACYL-(ACYL-CARRIER-PROTEIN) REDUCTASE (AFU_ORTHOLOGUE AFUA_1G10100)"/>
    <property type="match status" value="1"/>
</dbReference>
<comment type="caution">
    <text evidence="7">The sequence shown here is derived from an EMBL/GenBank/DDBJ whole genome shotgun (WGS) entry which is preliminary data.</text>
</comment>
<dbReference type="InterPro" id="IPR036291">
    <property type="entry name" value="NAD(P)-bd_dom_sf"/>
</dbReference>
<dbReference type="Pfam" id="PF09811">
    <property type="entry name" value="Yae1_N"/>
    <property type="match status" value="1"/>
</dbReference>
<dbReference type="GO" id="GO:0006633">
    <property type="term" value="P:fatty acid biosynthetic process"/>
    <property type="evidence" value="ECO:0007669"/>
    <property type="project" value="TreeGrafter"/>
</dbReference>
<dbReference type="InterPro" id="IPR002347">
    <property type="entry name" value="SDR_fam"/>
</dbReference>
<evidence type="ECO:0000313" key="8">
    <source>
        <dbReference type="Proteomes" id="UP000076584"/>
    </source>
</evidence>
<dbReference type="GO" id="GO:0016616">
    <property type="term" value="F:oxidoreductase activity, acting on the CH-OH group of donors, NAD or NADP as acceptor"/>
    <property type="evidence" value="ECO:0007669"/>
    <property type="project" value="TreeGrafter"/>
</dbReference>
<sequence length="461" mass="49304">MSRSLEGKLGIVTGASRGIGVAIAENLAAKGCNLILGYTSASSKTPAEQLAADLQTKHNIQTLAVQADMGTPEGPKSLVATAKSHFEKLNNGKFQVDVLINNAGVAHNNLLPAVTVEQFDISYRVNVLGPLLLVQAVQPYLPTDRSGRIVNMSSVSSSTGFPEQSVYGGTKAALEAMTRTWARELSENATVNAINPGPVLTEMYAGNTPEFKRFIKGFIEHAPLMKARKGIDSDELVKAAEEEGGRPAYVGEIAGVVGMLVSPESAWCTGQVVCANGDTRFIQFINPSQTMSLDPFDDVLTLEDQFFAEGYRQGTEDGIQAGKIEGRSVGLAKGYEKFLESGRIHGRSVVWANRLSLPRKGAAAAAAKPSNSSSQQLQESTEAPQQKTCSLPPLAPNARLEKNVTAAFALVEPDTLARENSDEAVNDFDDRLKRAQGKVKIIERMTGEVAAEPKVAEAKEM</sequence>
<organism evidence="7 8">
    <name type="scientific">Colletotrichum incanum</name>
    <name type="common">Soybean anthracnose fungus</name>
    <dbReference type="NCBI Taxonomy" id="1573173"/>
    <lineage>
        <taxon>Eukaryota</taxon>
        <taxon>Fungi</taxon>
        <taxon>Dikarya</taxon>
        <taxon>Ascomycota</taxon>
        <taxon>Pezizomycotina</taxon>
        <taxon>Sordariomycetes</taxon>
        <taxon>Hypocreomycetidae</taxon>
        <taxon>Glomerellales</taxon>
        <taxon>Glomerellaceae</taxon>
        <taxon>Colletotrichum</taxon>
        <taxon>Colletotrichum spaethianum species complex</taxon>
    </lineage>
</organism>
<dbReference type="FunFam" id="3.40.50.720:FF:000374">
    <property type="entry name" value="3-oxoacyl-(Acyl-carrier-protein) reductase"/>
    <property type="match status" value="1"/>
</dbReference>
<gene>
    <name evidence="7" type="ORF">CI238_00164</name>
</gene>
<evidence type="ECO:0000313" key="7">
    <source>
        <dbReference type="EMBL" id="KZL68569.1"/>
    </source>
</evidence>
<dbReference type="Pfam" id="PF00106">
    <property type="entry name" value="adh_short"/>
    <property type="match status" value="1"/>
</dbReference>
<evidence type="ECO:0000256" key="1">
    <source>
        <dbReference type="ARBA" id="ARBA00006484"/>
    </source>
</evidence>
<keyword evidence="2" id="KW-0521">NADP</keyword>
<feature type="domain" description="Ketoreductase" evidence="6">
    <location>
        <begin position="8"/>
        <end position="202"/>
    </location>
</feature>
<proteinExistence type="inferred from homology"/>
<comment type="similarity">
    <text evidence="1 4">Belongs to the short-chain dehydrogenases/reductases (SDR) family.</text>
</comment>
<dbReference type="InterPro" id="IPR057326">
    <property type="entry name" value="KR_dom"/>
</dbReference>
<name>A0A166QZZ8_COLIC</name>
<dbReference type="PROSITE" id="PS00061">
    <property type="entry name" value="ADH_SHORT"/>
    <property type="match status" value="1"/>
</dbReference>